<feature type="domain" description="Putative heavy-metal chelation" evidence="1">
    <location>
        <begin position="105"/>
        <end position="239"/>
    </location>
</feature>
<comment type="caution">
    <text evidence="3">The sequence shown here is derived from an EMBL/GenBank/DDBJ whole genome shotgun (WGS) entry which is preliminary data.</text>
</comment>
<evidence type="ECO:0008006" key="5">
    <source>
        <dbReference type="Google" id="ProtNLM"/>
    </source>
</evidence>
<dbReference type="Proteomes" id="UP000235731">
    <property type="component" value="Unassembled WGS sequence"/>
</dbReference>
<sequence length="249" mass="28301">MGLYEDLVERALSLARGKRVKRVVINPFYAFAEIERGGSGLAFVDRDLIQACCEDASDSYWRKAADLIVKEYLYPAGLKSTISLAVMNAIFNNRKELLKEAIKEDPLDLIELSPEDEILMIGYFEPLMKKLQGRVRKIWVVEKPNPFQDLSRIEDFKKIKVAIITSATLSNKSLHVYFPYLEKIPEVILMGPSTPLSPEVFKYTPITWLSGSMVKESELLFRLVCEGKGAKSFFKSGALEKINLKIEKK</sequence>
<protein>
    <recommendedName>
        <fullName evidence="5">Heavy-metal chelation domain-containing protein</fullName>
    </recommendedName>
</protein>
<feature type="domain" description="DUF4213" evidence="2">
    <location>
        <begin position="9"/>
        <end position="90"/>
    </location>
</feature>
<name>A0A2N7PKP3_9BACT</name>
<accession>A0A2N7PKP3</accession>
<dbReference type="SUPFAM" id="SSF159713">
    <property type="entry name" value="Dhaf3308-like"/>
    <property type="match status" value="1"/>
</dbReference>
<dbReference type="Gene3D" id="3.40.50.11590">
    <property type="match status" value="1"/>
</dbReference>
<dbReference type="AlphaFoldDB" id="A0A2N7PKP3"/>
<evidence type="ECO:0000313" key="3">
    <source>
        <dbReference type="EMBL" id="PMP63809.1"/>
    </source>
</evidence>
<dbReference type="EMBL" id="PNIE01000027">
    <property type="protein sequence ID" value="PMP63809.1"/>
    <property type="molecule type" value="Genomic_DNA"/>
</dbReference>
<dbReference type="InterPro" id="IPR007161">
    <property type="entry name" value="DUF364"/>
</dbReference>
<gene>
    <name evidence="3" type="ORF">C0197_01840</name>
</gene>
<dbReference type="Pfam" id="PF13938">
    <property type="entry name" value="DUF4213"/>
    <property type="match status" value="1"/>
</dbReference>
<reference evidence="3 4" key="1">
    <citation type="submission" date="2018-01" db="EMBL/GenBank/DDBJ databases">
        <title>Metagenomic assembled genomes from two thermal pools in the Uzon Caldera, Kamchatka, Russia.</title>
        <authorList>
            <person name="Wilkins L."/>
            <person name="Ettinger C."/>
        </authorList>
    </citation>
    <scope>NUCLEOTIDE SEQUENCE [LARGE SCALE GENOMIC DNA]</scope>
    <source>
        <strain evidence="3">ZAV-15</strain>
    </source>
</reference>
<dbReference type="Pfam" id="PF04016">
    <property type="entry name" value="DUF364"/>
    <property type="match status" value="1"/>
</dbReference>
<evidence type="ECO:0000259" key="2">
    <source>
        <dbReference type="Pfam" id="PF13938"/>
    </source>
</evidence>
<organism evidence="3 4">
    <name type="scientific">Caldimicrobium thiodismutans</name>
    <dbReference type="NCBI Taxonomy" id="1653476"/>
    <lineage>
        <taxon>Bacteria</taxon>
        <taxon>Pseudomonadati</taxon>
        <taxon>Thermodesulfobacteriota</taxon>
        <taxon>Thermodesulfobacteria</taxon>
        <taxon>Thermodesulfobacteriales</taxon>
        <taxon>Thermodesulfobacteriaceae</taxon>
        <taxon>Caldimicrobium</taxon>
    </lineage>
</organism>
<dbReference type="InterPro" id="IPR025251">
    <property type="entry name" value="DUF4213"/>
</dbReference>
<evidence type="ECO:0000259" key="1">
    <source>
        <dbReference type="Pfam" id="PF04016"/>
    </source>
</evidence>
<proteinExistence type="predicted"/>
<evidence type="ECO:0000313" key="4">
    <source>
        <dbReference type="Proteomes" id="UP000235731"/>
    </source>
</evidence>